<evidence type="ECO:0000259" key="4">
    <source>
        <dbReference type="Pfam" id="PF07971"/>
    </source>
</evidence>
<dbReference type="Gene3D" id="1.20.1050.60">
    <property type="entry name" value="alpha-1,2-mannosidase"/>
    <property type="match status" value="1"/>
</dbReference>
<keyword evidence="6" id="KW-0378">Hydrolase</keyword>
<name>A0ABY2WPA6_9FLAO</name>
<dbReference type="EMBL" id="VCNI01000001">
    <property type="protein sequence ID" value="TMU56738.1"/>
    <property type="molecule type" value="Genomic_DNA"/>
</dbReference>
<organism evidence="6 7">
    <name type="scientific">Flagellimonas algicola</name>
    <dbReference type="NCBI Taxonomy" id="2583815"/>
    <lineage>
        <taxon>Bacteria</taxon>
        <taxon>Pseudomonadati</taxon>
        <taxon>Bacteroidota</taxon>
        <taxon>Flavobacteriia</taxon>
        <taxon>Flavobacteriales</taxon>
        <taxon>Flavobacteriaceae</taxon>
        <taxon>Flagellimonas</taxon>
    </lineage>
</organism>
<gene>
    <name evidence="6" type="ORF">FGG15_04115</name>
</gene>
<keyword evidence="7" id="KW-1185">Reference proteome</keyword>
<dbReference type="SUPFAM" id="SSF48208">
    <property type="entry name" value="Six-hairpin glycosidases"/>
    <property type="match status" value="1"/>
</dbReference>
<evidence type="ECO:0000256" key="1">
    <source>
        <dbReference type="ARBA" id="ARBA00001913"/>
    </source>
</evidence>
<evidence type="ECO:0000313" key="7">
    <source>
        <dbReference type="Proteomes" id="UP000751614"/>
    </source>
</evidence>
<dbReference type="InterPro" id="IPR050883">
    <property type="entry name" value="PNGase"/>
</dbReference>
<feature type="domain" description="Glycosyl hydrolase family 92" evidence="4">
    <location>
        <begin position="279"/>
        <end position="742"/>
    </location>
</feature>
<comment type="subunit">
    <text evidence="2">Monomer.</text>
</comment>
<dbReference type="PANTHER" id="PTHR12143:SF43">
    <property type="entry name" value="PUTATIVE-RELATED"/>
    <property type="match status" value="1"/>
</dbReference>
<protein>
    <submittedName>
        <fullName evidence="6">Glycoside hydrolase family 92 protein</fullName>
    </submittedName>
</protein>
<sequence>MSTIACCLLLGCKKQVQTSQTQLVSYVNPLIGTAPASTASALKHGHGKENNAQVVPYVTVPFGMTNWTPQTKATETKCHAPYYYTDSIIQGFRGSHWLSGSCVQDYGSMTLMPIAGKLKCLPEERGSKFLHENEKATPYSYEVSLADYDIEAKMTATKRSGLFQFTFGTTGEAHVVVNPNSDEGQGYVKVLPESNEIIGYNPVHRIYQGWDEPAGFSGYFVVKFDRSFKSYGIYDQAEILEKVAEISNQKDIGGYATFDIRQGETIQLVVGSSFTSMDQARKNLEYETQQLDFETAKTNLKETWENLLNRVKVEGRSEADKTTFYTALYHSYLQPRIFNDVDGSYPSFAGGAQVLNTGGTDYFSDFSMWDTYRASHPLFNLLTPSKNAQMMNSLFLKAEQGGWLPIFPLWNQYTSAMIGDHVIAAVSDAYVKEVIDLTEHQYNFLLKNAFELPQDFEEYKQGKGRRALESYLQYGFVPLEDPVAESFHKNEQVSRTLEYAFDDFALSRTAKKMGDTKHTGILTERAKNYRNVYSAKDSCLRGRYANGEFIPELDKYVRQSYITEGTPYQYTWYVPHDVSGLMELMGGEAGFNRNLDNFHKKGQYWHGNEPGHQIPFLYNFSGQPWKTQELVDYIMKTEYSNEVGGLSGNDDAGQMSAWYVFAAMGFYPVSPSVPEYVISGPHFDKITITLDNGKKLIINAMGASEEKKYIQSLKVNGKPTSKNYLNHFEMINGGVIDFEMGDTPNTSWGIQSEDRPFSLTN</sequence>
<comment type="cofactor">
    <cofactor evidence="1">
        <name>Ca(2+)</name>
        <dbReference type="ChEBI" id="CHEBI:29108"/>
    </cofactor>
</comment>
<dbReference type="Proteomes" id="UP000751614">
    <property type="component" value="Unassembled WGS sequence"/>
</dbReference>
<evidence type="ECO:0000259" key="5">
    <source>
        <dbReference type="Pfam" id="PF17678"/>
    </source>
</evidence>
<proteinExistence type="predicted"/>
<comment type="caution">
    <text evidence="6">The sequence shown here is derived from an EMBL/GenBank/DDBJ whole genome shotgun (WGS) entry which is preliminary data.</text>
</comment>
<feature type="domain" description="Glycosyl hydrolase family 92 N-terminal" evidence="5">
    <location>
        <begin position="26"/>
        <end position="273"/>
    </location>
</feature>
<evidence type="ECO:0000313" key="6">
    <source>
        <dbReference type="EMBL" id="TMU56738.1"/>
    </source>
</evidence>
<evidence type="ECO:0000256" key="3">
    <source>
        <dbReference type="ARBA" id="ARBA00022837"/>
    </source>
</evidence>
<accession>A0ABY2WPA6</accession>
<dbReference type="PANTHER" id="PTHR12143">
    <property type="entry name" value="PEPTIDE N-GLYCANASE PNGASE -RELATED"/>
    <property type="match status" value="1"/>
</dbReference>
<dbReference type="InterPro" id="IPR041371">
    <property type="entry name" value="GH92_N"/>
</dbReference>
<dbReference type="GO" id="GO:0016787">
    <property type="term" value="F:hydrolase activity"/>
    <property type="evidence" value="ECO:0007669"/>
    <property type="project" value="UniProtKB-KW"/>
</dbReference>
<dbReference type="InterPro" id="IPR012939">
    <property type="entry name" value="Glyco_hydro_92"/>
</dbReference>
<dbReference type="RefSeq" id="WP_138833496.1">
    <property type="nucleotide sequence ID" value="NZ_VCNI01000001.1"/>
</dbReference>
<dbReference type="InterPro" id="IPR008928">
    <property type="entry name" value="6-hairpin_glycosidase_sf"/>
</dbReference>
<dbReference type="NCBIfam" id="TIGR01180">
    <property type="entry name" value="aman2_put"/>
    <property type="match status" value="1"/>
</dbReference>
<dbReference type="Pfam" id="PF17678">
    <property type="entry name" value="Glyco_hydro_92N"/>
    <property type="match status" value="1"/>
</dbReference>
<reference evidence="6 7" key="1">
    <citation type="submission" date="2019-05" db="EMBL/GenBank/DDBJ databases">
        <title>Flagellimonas sp. AsT0115, sp. nov., isolated from a marine red algae, Asparagopsis taxiformis.</title>
        <authorList>
            <person name="Kim J."/>
            <person name="Jeong S.E."/>
            <person name="Jeon C.O."/>
        </authorList>
    </citation>
    <scope>NUCLEOTIDE SEQUENCE [LARGE SCALE GENOMIC DNA]</scope>
    <source>
        <strain evidence="6 7">AsT0115</strain>
    </source>
</reference>
<dbReference type="Gene3D" id="2.70.98.10">
    <property type="match status" value="1"/>
</dbReference>
<evidence type="ECO:0000256" key="2">
    <source>
        <dbReference type="ARBA" id="ARBA00011245"/>
    </source>
</evidence>
<dbReference type="Gene3D" id="3.30.2080.10">
    <property type="entry name" value="GH92 mannosidase domain"/>
    <property type="match status" value="1"/>
</dbReference>
<dbReference type="InterPro" id="IPR005887">
    <property type="entry name" value="GH92_a_mannosidase_put"/>
</dbReference>
<keyword evidence="3" id="KW-0106">Calcium</keyword>
<dbReference type="Pfam" id="PF07971">
    <property type="entry name" value="Glyco_hydro_92"/>
    <property type="match status" value="1"/>
</dbReference>
<dbReference type="InterPro" id="IPR014718">
    <property type="entry name" value="GH-type_carb-bd"/>
</dbReference>
<dbReference type="Gene3D" id="1.20.1610.10">
    <property type="entry name" value="alpha-1,2-mannosidases domains"/>
    <property type="match status" value="1"/>
</dbReference>